<keyword evidence="3" id="KW-1185">Reference proteome</keyword>
<dbReference type="STRING" id="99883.ENSTNIP00000000679"/>
<dbReference type="Ensembl" id="ENSTNIT00000000647.1">
    <property type="protein sequence ID" value="ENSTNIP00000000679.1"/>
    <property type="gene ID" value="ENSTNIG00000001713.1"/>
</dbReference>
<sequence>MTKVLLASSVVRCLRQGSVAGVAAGGVGHPATWPSFQTVKHLSVKAQTAHLILEDGTRMKGFSFGHDTSVAGELVFNTGLVGWYPEALTGPSYRGQILTLTYPIVGNCGVPNTHEVDELGLRKYVESERIQVSGLLVQDYSHEYSHWNSVKSLGEWLQEEKVPALFGIDTRMLTKVIRDKGTVLGKIEFDGQPVEIIDPNQKNLVAEV</sequence>
<reference evidence="2" key="3">
    <citation type="submission" date="2025-09" db="UniProtKB">
        <authorList>
            <consortium name="Ensembl"/>
        </authorList>
    </citation>
    <scope>IDENTIFICATION</scope>
</reference>
<dbReference type="InterPro" id="IPR002474">
    <property type="entry name" value="CarbamoylP_synth_ssu_N"/>
</dbReference>
<proteinExistence type="predicted"/>
<dbReference type="AlphaFoldDB" id="H3BXG6"/>
<dbReference type="SMART" id="SM01097">
    <property type="entry name" value="CPSase_sm_chain"/>
    <property type="match status" value="1"/>
</dbReference>
<organism evidence="2 3">
    <name type="scientific">Tetraodon nigroviridis</name>
    <name type="common">Spotted green pufferfish</name>
    <name type="synonym">Chelonodon nigroviridis</name>
    <dbReference type="NCBI Taxonomy" id="99883"/>
    <lineage>
        <taxon>Eukaryota</taxon>
        <taxon>Metazoa</taxon>
        <taxon>Chordata</taxon>
        <taxon>Craniata</taxon>
        <taxon>Vertebrata</taxon>
        <taxon>Euteleostomi</taxon>
        <taxon>Actinopterygii</taxon>
        <taxon>Neopterygii</taxon>
        <taxon>Teleostei</taxon>
        <taxon>Neoteleostei</taxon>
        <taxon>Acanthomorphata</taxon>
        <taxon>Eupercaria</taxon>
        <taxon>Tetraodontiformes</taxon>
        <taxon>Tetradontoidea</taxon>
        <taxon>Tetraodontidae</taxon>
        <taxon>Tetraodon</taxon>
    </lineage>
</organism>
<evidence type="ECO:0000313" key="3">
    <source>
        <dbReference type="Proteomes" id="UP000007303"/>
    </source>
</evidence>
<dbReference type="FunFam" id="3.50.30.20:FF:000002">
    <property type="entry name" value="Carbamoyl-phosphate synthase 1, mitochondrial"/>
    <property type="match status" value="1"/>
</dbReference>
<evidence type="ECO:0000259" key="1">
    <source>
        <dbReference type="SMART" id="SM01097"/>
    </source>
</evidence>
<dbReference type="InterPro" id="IPR036480">
    <property type="entry name" value="CarbP_synth_ssu_N_sf"/>
</dbReference>
<name>H3BXG6_TETNG</name>
<dbReference type="GeneTree" id="ENSGT00940000157192"/>
<dbReference type="HOGENOM" id="CLU_035901_4_3_1"/>
<dbReference type="Proteomes" id="UP000007303">
    <property type="component" value="Unassembled WGS sequence"/>
</dbReference>
<evidence type="ECO:0000313" key="2">
    <source>
        <dbReference type="Ensembl" id="ENSTNIP00000000679.1"/>
    </source>
</evidence>
<dbReference type="Pfam" id="PF00988">
    <property type="entry name" value="CPSase_sm_chain"/>
    <property type="match status" value="1"/>
</dbReference>
<reference evidence="2" key="2">
    <citation type="submission" date="2025-08" db="UniProtKB">
        <authorList>
            <consortium name="Ensembl"/>
        </authorList>
    </citation>
    <scope>IDENTIFICATION</scope>
</reference>
<reference evidence="3" key="1">
    <citation type="journal article" date="2004" name="Nature">
        <title>Genome duplication in the teleost fish Tetraodon nigroviridis reveals the early vertebrate proto-karyotype.</title>
        <authorList>
            <person name="Jaillon O."/>
            <person name="Aury J.-M."/>
            <person name="Brunet F."/>
            <person name="Petit J.-L."/>
            <person name="Stange-Thomann N."/>
            <person name="Mauceli E."/>
            <person name="Bouneau L."/>
            <person name="Fischer C."/>
            <person name="Ozouf-Costaz C."/>
            <person name="Bernot A."/>
            <person name="Nicaud S."/>
            <person name="Jaffe D."/>
            <person name="Fisher S."/>
            <person name="Lutfalla G."/>
            <person name="Dossat C."/>
            <person name="Segurens B."/>
            <person name="Dasilva C."/>
            <person name="Salanoubat M."/>
            <person name="Levy M."/>
            <person name="Boudet N."/>
            <person name="Castellano S."/>
            <person name="Anthouard V."/>
            <person name="Jubin C."/>
            <person name="Castelli V."/>
            <person name="Katinka M."/>
            <person name="Vacherie B."/>
            <person name="Biemont C."/>
            <person name="Skalli Z."/>
            <person name="Cattolico L."/>
            <person name="Poulain J."/>
            <person name="De Berardinis V."/>
            <person name="Cruaud C."/>
            <person name="Duprat S."/>
            <person name="Brottier P."/>
            <person name="Coutanceau J.-P."/>
            <person name="Gouzy J."/>
            <person name="Parra G."/>
            <person name="Lardier G."/>
            <person name="Chapple C."/>
            <person name="McKernan K.J."/>
            <person name="McEwan P."/>
            <person name="Bosak S."/>
            <person name="Kellis M."/>
            <person name="Volff J.-N."/>
            <person name="Guigo R."/>
            <person name="Zody M.C."/>
            <person name="Mesirov J."/>
            <person name="Lindblad-Toh K."/>
            <person name="Birren B."/>
            <person name="Nusbaum C."/>
            <person name="Kahn D."/>
            <person name="Robinson-Rechavi M."/>
            <person name="Laudet V."/>
            <person name="Schachter V."/>
            <person name="Quetier F."/>
            <person name="Saurin W."/>
            <person name="Scarpelli C."/>
            <person name="Wincker P."/>
            <person name="Lander E.S."/>
            <person name="Weissenbach J."/>
            <person name="Roest Crollius H."/>
        </authorList>
    </citation>
    <scope>NUCLEOTIDE SEQUENCE [LARGE SCALE GENOMIC DNA]</scope>
</reference>
<feature type="domain" description="Carbamoyl-phosphate synthase small subunit N-terminal" evidence="1">
    <location>
        <begin position="47"/>
        <end position="188"/>
    </location>
</feature>
<dbReference type="Gene3D" id="3.50.30.20">
    <property type="entry name" value="Carbamoyl-phosphate synthase small subunit, N-terminal domain"/>
    <property type="match status" value="1"/>
</dbReference>
<dbReference type="SUPFAM" id="SSF52021">
    <property type="entry name" value="Carbamoyl phosphate synthetase, small subunit N-terminal domain"/>
    <property type="match status" value="1"/>
</dbReference>
<accession>H3BXG6</accession>
<dbReference type="InParanoid" id="H3BXG6"/>
<protein>
    <recommendedName>
        <fullName evidence="1">Carbamoyl-phosphate synthase small subunit N-terminal domain-containing protein</fullName>
    </recommendedName>
</protein>